<keyword evidence="2" id="KW-1185">Reference proteome</keyword>
<reference evidence="1 2" key="1">
    <citation type="submission" date="2019-12" db="EMBL/GenBank/DDBJ databases">
        <title>Novel species isolated from a subtropical stream in China.</title>
        <authorList>
            <person name="Lu H."/>
        </authorList>
    </citation>
    <scope>NUCLEOTIDE SEQUENCE [LARGE SCALE GENOMIC DNA]</scope>
    <source>
        <strain evidence="1 2">FT55W</strain>
    </source>
</reference>
<gene>
    <name evidence="1" type="ORF">GTP45_27405</name>
</gene>
<organism evidence="1 2">
    <name type="scientific">Duganella rivi</name>
    <dbReference type="NCBI Taxonomy" id="2666083"/>
    <lineage>
        <taxon>Bacteria</taxon>
        <taxon>Pseudomonadati</taxon>
        <taxon>Pseudomonadota</taxon>
        <taxon>Betaproteobacteria</taxon>
        <taxon>Burkholderiales</taxon>
        <taxon>Oxalobacteraceae</taxon>
        <taxon>Telluria group</taxon>
        <taxon>Duganella</taxon>
    </lineage>
</organism>
<dbReference type="Proteomes" id="UP000450012">
    <property type="component" value="Unassembled WGS sequence"/>
</dbReference>
<accession>A0A7X4KEK8</accession>
<dbReference type="EMBL" id="WWCK01000011">
    <property type="protein sequence ID" value="MYM70509.1"/>
    <property type="molecule type" value="Genomic_DNA"/>
</dbReference>
<comment type="caution">
    <text evidence="1">The sequence shown here is derived from an EMBL/GenBank/DDBJ whole genome shotgun (WGS) entry which is preliminary data.</text>
</comment>
<name>A0A7X4KEK8_9BURK</name>
<dbReference type="RefSeq" id="WP_161017012.1">
    <property type="nucleotide sequence ID" value="NZ_WWCK01000011.1"/>
</dbReference>
<sequence>MNTIALSPLALAFLQQHEGEHLAHETERLVERCTAHLVETGMCSASSARDITMQALGELSARRRIGHIDCTRTTSFTLFLIDSQGQRRALTIAALLALIEAPVVTAA</sequence>
<evidence type="ECO:0000313" key="2">
    <source>
        <dbReference type="Proteomes" id="UP000450012"/>
    </source>
</evidence>
<proteinExistence type="predicted"/>
<dbReference type="AlphaFoldDB" id="A0A7X4KEK8"/>
<protein>
    <submittedName>
        <fullName evidence="1">Uncharacterized protein</fullName>
    </submittedName>
</protein>
<evidence type="ECO:0000313" key="1">
    <source>
        <dbReference type="EMBL" id="MYM70509.1"/>
    </source>
</evidence>